<evidence type="ECO:0000313" key="2">
    <source>
        <dbReference type="Proteomes" id="UP000192872"/>
    </source>
</evidence>
<accession>A0A1W9HU03</accession>
<name>A0A1W9HU03_9HYPH</name>
<dbReference type="Proteomes" id="UP000192872">
    <property type="component" value="Unassembled WGS sequence"/>
</dbReference>
<evidence type="ECO:0008006" key="3">
    <source>
        <dbReference type="Google" id="ProtNLM"/>
    </source>
</evidence>
<comment type="caution">
    <text evidence="1">The sequence shown here is derived from an EMBL/GenBank/DDBJ whole genome shotgun (WGS) entry which is preliminary data.</text>
</comment>
<protein>
    <recommendedName>
        <fullName evidence="3">PAS domain-containing protein</fullName>
    </recommendedName>
</protein>
<dbReference type="AlphaFoldDB" id="A0A1W9HU03"/>
<dbReference type="InterPro" id="IPR009922">
    <property type="entry name" value="DUF1457"/>
</dbReference>
<gene>
    <name evidence="1" type="ORF">A4S15_12995</name>
</gene>
<evidence type="ECO:0000313" key="1">
    <source>
        <dbReference type="EMBL" id="OQW50923.1"/>
    </source>
</evidence>
<proteinExistence type="predicted"/>
<dbReference type="STRING" id="1827387.A4S15_12995"/>
<reference evidence="1 2" key="1">
    <citation type="journal article" date="2017" name="Water Res.">
        <title>Comammox in drinking water systems.</title>
        <authorList>
            <person name="Wang Y."/>
            <person name="Ma L."/>
            <person name="Mao Y."/>
            <person name="Jiang X."/>
            <person name="Xia Y."/>
            <person name="Yu K."/>
            <person name="Li B."/>
            <person name="Zhang T."/>
        </authorList>
    </citation>
    <scope>NUCLEOTIDE SEQUENCE [LARGE SCALE GENOMIC DNA]</scope>
    <source>
        <strain evidence="1">SG_bin8</strain>
    </source>
</reference>
<dbReference type="RefSeq" id="WP_376801149.1">
    <property type="nucleotide sequence ID" value="NZ_DBNB01000009.1"/>
</dbReference>
<sequence>MMQRKPRFAHQSTEQLYEYWNQRRGTRPAPTRAEIEPSDIRNILPDTFILSVDEGRISWRLAGMRICTLHCRELKERDFLADWLGRERDTIDSLLRAIIAEAAVTVLQFQGSAGKGALLNVEMVLMPLSTFGRANRILGAMGTLNDPYWIGIQPPSNRKIGNTRLLWPSGAPDNFYGETPSLASAQSRFTQLMTPEIELAADRARRYRHLTVMDGGKS</sequence>
<dbReference type="EMBL" id="LWDL01000023">
    <property type="protein sequence ID" value="OQW50923.1"/>
    <property type="molecule type" value="Genomic_DNA"/>
</dbReference>
<dbReference type="Pfam" id="PF07310">
    <property type="entry name" value="PAS_5"/>
    <property type="match status" value="1"/>
</dbReference>
<organism evidence="1 2">
    <name type="scientific">Candidatus Raskinella chloraquaticus</name>
    <dbReference type="NCBI Taxonomy" id="1951219"/>
    <lineage>
        <taxon>Bacteria</taxon>
        <taxon>Pseudomonadati</taxon>
        <taxon>Pseudomonadota</taxon>
        <taxon>Alphaproteobacteria</taxon>
        <taxon>Hyphomicrobiales</taxon>
        <taxon>Phreatobacteraceae</taxon>
        <taxon>Candidatus Raskinella</taxon>
    </lineage>
</organism>
<dbReference type="PIRSF" id="PIRSF031878">
    <property type="entry name" value="UCP031878"/>
    <property type="match status" value="1"/>
</dbReference>